<evidence type="ECO:0000256" key="1">
    <source>
        <dbReference type="SAM" id="SignalP"/>
    </source>
</evidence>
<dbReference type="EMBL" id="ML978123">
    <property type="protein sequence ID" value="KAF2101951.1"/>
    <property type="molecule type" value="Genomic_DNA"/>
</dbReference>
<evidence type="ECO:0000313" key="2">
    <source>
        <dbReference type="EMBL" id="KAF2101951.1"/>
    </source>
</evidence>
<dbReference type="Proteomes" id="UP000799772">
    <property type="component" value="Unassembled WGS sequence"/>
</dbReference>
<comment type="caution">
    <text evidence="2">The sequence shown here is derived from an EMBL/GenBank/DDBJ whole genome shotgun (WGS) entry which is preliminary data.</text>
</comment>
<sequence>MKNILFTLPLLAAVLAAPAPELATERPERCGPTSNCEAVVEDGSIVYRFKLGMEPGSEDYKSRFSGLSKRDSTTTDVILGKTQIDYGCDASIRKTLNGAIEKLCTESGCDGGSDYSRDVDWTDGGGAPVPTGIKVTVEGAWHAKNSKEAYNDAVMATVNPKSAVPEERRWRQNGFQGDVVGICKMSKFPNYIHISRFNGNNMQDEIIINVELEKNEDLCLATSVLGAVAGAVNGVAGGFFGVASAVCGSG</sequence>
<keyword evidence="3" id="KW-1185">Reference proteome</keyword>
<evidence type="ECO:0000313" key="3">
    <source>
        <dbReference type="Proteomes" id="UP000799772"/>
    </source>
</evidence>
<feature type="signal peptide" evidence="1">
    <location>
        <begin position="1"/>
        <end position="16"/>
    </location>
</feature>
<name>A0A9P4M8R2_9PEZI</name>
<gene>
    <name evidence="2" type="ORF">NA57DRAFT_73390</name>
</gene>
<dbReference type="OrthoDB" id="3740056at2759"/>
<accession>A0A9P4M8R2</accession>
<feature type="chain" id="PRO_5040394424" evidence="1">
    <location>
        <begin position="17"/>
        <end position="250"/>
    </location>
</feature>
<protein>
    <submittedName>
        <fullName evidence="2">Uncharacterized protein</fullName>
    </submittedName>
</protein>
<dbReference type="AlphaFoldDB" id="A0A9P4M8R2"/>
<keyword evidence="1" id="KW-0732">Signal</keyword>
<reference evidence="2" key="1">
    <citation type="journal article" date="2020" name="Stud. Mycol.">
        <title>101 Dothideomycetes genomes: a test case for predicting lifestyles and emergence of pathogens.</title>
        <authorList>
            <person name="Haridas S."/>
            <person name="Albert R."/>
            <person name="Binder M."/>
            <person name="Bloem J."/>
            <person name="Labutti K."/>
            <person name="Salamov A."/>
            <person name="Andreopoulos B."/>
            <person name="Baker S."/>
            <person name="Barry K."/>
            <person name="Bills G."/>
            <person name="Bluhm B."/>
            <person name="Cannon C."/>
            <person name="Castanera R."/>
            <person name="Culley D."/>
            <person name="Daum C."/>
            <person name="Ezra D."/>
            <person name="Gonzalez J."/>
            <person name="Henrissat B."/>
            <person name="Kuo A."/>
            <person name="Liang C."/>
            <person name="Lipzen A."/>
            <person name="Lutzoni F."/>
            <person name="Magnuson J."/>
            <person name="Mondo S."/>
            <person name="Nolan M."/>
            <person name="Ohm R."/>
            <person name="Pangilinan J."/>
            <person name="Park H.-J."/>
            <person name="Ramirez L."/>
            <person name="Alfaro M."/>
            <person name="Sun H."/>
            <person name="Tritt A."/>
            <person name="Yoshinaga Y."/>
            <person name="Zwiers L.-H."/>
            <person name="Turgeon B."/>
            <person name="Goodwin S."/>
            <person name="Spatafora J."/>
            <person name="Crous P."/>
            <person name="Grigoriev I."/>
        </authorList>
    </citation>
    <scope>NUCLEOTIDE SEQUENCE</scope>
    <source>
        <strain evidence="2">CBS 133067</strain>
    </source>
</reference>
<organism evidence="2 3">
    <name type="scientific">Rhizodiscina lignyota</name>
    <dbReference type="NCBI Taxonomy" id="1504668"/>
    <lineage>
        <taxon>Eukaryota</taxon>
        <taxon>Fungi</taxon>
        <taxon>Dikarya</taxon>
        <taxon>Ascomycota</taxon>
        <taxon>Pezizomycotina</taxon>
        <taxon>Dothideomycetes</taxon>
        <taxon>Pleosporomycetidae</taxon>
        <taxon>Aulographales</taxon>
        <taxon>Rhizodiscinaceae</taxon>
        <taxon>Rhizodiscina</taxon>
    </lineage>
</organism>
<proteinExistence type="predicted"/>